<evidence type="ECO:0000256" key="1">
    <source>
        <dbReference type="SAM" id="Phobius"/>
    </source>
</evidence>
<dbReference type="KEGG" id="rub:GBA63_07970"/>
<name>A0A6G8Q7X3_9ACTN</name>
<evidence type="ECO:0000313" key="2">
    <source>
        <dbReference type="EMBL" id="QIN82584.1"/>
    </source>
</evidence>
<keyword evidence="1" id="KW-0812">Transmembrane</keyword>
<proteinExistence type="predicted"/>
<sequence>MRRWLYKTDEAGKPRRFLDHREAALWAVTTVCKVFGVFALYFLIDSVLVPSRDGEFGEPVLTFMLLAVLLVIGLLISLVLFLYVTLSGGVMDDAARRRYRNNETLRSR</sequence>
<gene>
    <name evidence="2" type="ORF">GBA63_07970</name>
</gene>
<dbReference type="AlphaFoldDB" id="A0A6G8Q7X3"/>
<keyword evidence="1" id="KW-0472">Membrane</keyword>
<feature type="transmembrane region" description="Helical" evidence="1">
    <location>
        <begin position="64"/>
        <end position="90"/>
    </location>
</feature>
<keyword evidence="1" id="KW-1133">Transmembrane helix</keyword>
<reference evidence="2 3" key="1">
    <citation type="submission" date="2019-10" db="EMBL/GenBank/DDBJ databases">
        <title>Rubrobacter sp nov SCSIO 52090 isolated from a deep-sea sediment in the South China Sea.</title>
        <authorList>
            <person name="Chen R.W."/>
        </authorList>
    </citation>
    <scope>NUCLEOTIDE SEQUENCE [LARGE SCALE GENOMIC DNA]</scope>
    <source>
        <strain evidence="2 3">SCSIO 52909</strain>
    </source>
</reference>
<evidence type="ECO:0000313" key="3">
    <source>
        <dbReference type="Proteomes" id="UP000501452"/>
    </source>
</evidence>
<keyword evidence="3" id="KW-1185">Reference proteome</keyword>
<dbReference type="Proteomes" id="UP000501452">
    <property type="component" value="Chromosome"/>
</dbReference>
<dbReference type="EMBL" id="CP045119">
    <property type="protein sequence ID" value="QIN82584.1"/>
    <property type="molecule type" value="Genomic_DNA"/>
</dbReference>
<organism evidence="2 3">
    <name type="scientific">Rubrobacter tropicus</name>
    <dbReference type="NCBI Taxonomy" id="2653851"/>
    <lineage>
        <taxon>Bacteria</taxon>
        <taxon>Bacillati</taxon>
        <taxon>Actinomycetota</taxon>
        <taxon>Rubrobacteria</taxon>
        <taxon>Rubrobacterales</taxon>
        <taxon>Rubrobacteraceae</taxon>
        <taxon>Rubrobacter</taxon>
    </lineage>
</organism>
<accession>A0A6G8Q7X3</accession>
<protein>
    <submittedName>
        <fullName evidence="2">Uncharacterized protein</fullName>
    </submittedName>
</protein>
<feature type="transmembrane region" description="Helical" evidence="1">
    <location>
        <begin position="23"/>
        <end position="44"/>
    </location>
</feature>
<dbReference type="RefSeq" id="WP_166175059.1">
    <property type="nucleotide sequence ID" value="NZ_CP045119.1"/>
</dbReference>